<dbReference type="GO" id="GO:0005524">
    <property type="term" value="F:ATP binding"/>
    <property type="evidence" value="ECO:0007669"/>
    <property type="project" value="UniProtKB-KW"/>
</dbReference>
<dbReference type="PANTHER" id="PTHR34185:SF3">
    <property type="entry name" value="DNA INTEGRITY SCANNING PROTEIN DISA"/>
    <property type="match status" value="1"/>
</dbReference>
<name>A0A1M4S5Y1_MARH1</name>
<keyword evidence="8" id="KW-1185">Reference proteome</keyword>
<evidence type="ECO:0000256" key="1">
    <source>
        <dbReference type="ARBA" id="ARBA00000877"/>
    </source>
</evidence>
<organism evidence="7 8">
    <name type="scientific">Marinitoga hydrogenitolerans (strain DSM 16785 / JCM 12826 / AT1271)</name>
    <dbReference type="NCBI Taxonomy" id="1122195"/>
    <lineage>
        <taxon>Bacteria</taxon>
        <taxon>Thermotogati</taxon>
        <taxon>Thermotogota</taxon>
        <taxon>Thermotogae</taxon>
        <taxon>Petrotogales</taxon>
        <taxon>Petrotogaceae</taxon>
        <taxon>Marinitoga</taxon>
    </lineage>
</organism>
<dbReference type="Gene3D" id="3.40.1700.10">
    <property type="entry name" value="DNA integrity scanning protein, DisA, N-terminal domain"/>
    <property type="match status" value="1"/>
</dbReference>
<evidence type="ECO:0000256" key="3">
    <source>
        <dbReference type="ARBA" id="ARBA00022695"/>
    </source>
</evidence>
<sequence length="363" mass="41418">MKNDFSEIFSFLAPGKKLRNGIDLIISANLGALIFLTDNAEELLTKGLIQLGFVIDCDFEPERLYELAKMDGAIVLNKDATKILYANAQLNPSSDIPSFQTGMRHRTAERMAKETNEVLIAVSKRRNQVSIYQGNHSRVLYPEIIILPRLNQEIAVAQRYKQSFFELLSEINISEMENRVILSNVVEAISKGFMTLKVAEKAEKYLLELGEAAESSRLEINEINRITPRYLGALIMDYSKNLLEYQYPQDSLNLFSGLKTEDFLNMKIIAQKLGYDIETEDDLEELFVSPRGFRLLYSTKIPSIIVRNVVETFKNLDSLMKANINELINVPGIGKKRAERINRAIKRKSEFSEKLSSEMEELE</sequence>
<dbReference type="PROSITE" id="PS51794">
    <property type="entry name" value="DAC"/>
    <property type="match status" value="1"/>
</dbReference>
<keyword evidence="3" id="KW-0548">Nucleotidyltransferase</keyword>
<dbReference type="InterPro" id="IPR050338">
    <property type="entry name" value="DisA"/>
</dbReference>
<keyword evidence="4" id="KW-0547">Nucleotide-binding</keyword>
<evidence type="ECO:0000256" key="5">
    <source>
        <dbReference type="ARBA" id="ARBA00022840"/>
    </source>
</evidence>
<evidence type="ECO:0000256" key="2">
    <source>
        <dbReference type="ARBA" id="ARBA00022679"/>
    </source>
</evidence>
<dbReference type="InterPro" id="IPR038331">
    <property type="entry name" value="DisA_sf"/>
</dbReference>
<keyword evidence="5" id="KW-0067">ATP-binding</keyword>
<evidence type="ECO:0000256" key="4">
    <source>
        <dbReference type="ARBA" id="ARBA00022741"/>
    </source>
</evidence>
<dbReference type="InterPro" id="IPR036888">
    <property type="entry name" value="DNA_integrity_DisA_N_sf"/>
</dbReference>
<dbReference type="Proteomes" id="UP000184334">
    <property type="component" value="Unassembled WGS sequence"/>
</dbReference>
<accession>A0A1M4S5Y1</accession>
<dbReference type="Pfam" id="PF10635">
    <property type="entry name" value="DisA-linker"/>
    <property type="match status" value="1"/>
</dbReference>
<dbReference type="Gene3D" id="1.20.1260.110">
    <property type="entry name" value="DNA integrity scanning linker region"/>
    <property type="match status" value="1"/>
</dbReference>
<evidence type="ECO:0000313" key="8">
    <source>
        <dbReference type="Proteomes" id="UP000184334"/>
    </source>
</evidence>
<dbReference type="RefSeq" id="WP_072862219.1">
    <property type="nucleotide sequence ID" value="NZ_FQUI01000001.1"/>
</dbReference>
<feature type="domain" description="DAC" evidence="6">
    <location>
        <begin position="2"/>
        <end position="143"/>
    </location>
</feature>
<dbReference type="PANTHER" id="PTHR34185">
    <property type="entry name" value="DIADENYLATE CYCLASE"/>
    <property type="match status" value="1"/>
</dbReference>
<proteinExistence type="predicted"/>
<dbReference type="EMBL" id="FQUI01000001">
    <property type="protein sequence ID" value="SHE27589.1"/>
    <property type="molecule type" value="Genomic_DNA"/>
</dbReference>
<dbReference type="InterPro" id="IPR018906">
    <property type="entry name" value="DNA_integrity_scan_DisA_link"/>
</dbReference>
<dbReference type="SUPFAM" id="SSF143597">
    <property type="entry name" value="YojJ-like"/>
    <property type="match status" value="1"/>
</dbReference>
<evidence type="ECO:0000259" key="6">
    <source>
        <dbReference type="PROSITE" id="PS51794"/>
    </source>
</evidence>
<dbReference type="InterPro" id="IPR010994">
    <property type="entry name" value="RuvA_2-like"/>
</dbReference>
<dbReference type="STRING" id="1122195.SAMN02745164_00064"/>
<dbReference type="AlphaFoldDB" id="A0A1M4S5Y1"/>
<comment type="catalytic activity">
    <reaction evidence="1">
        <text>2 ATP = 3',3'-c-di-AMP + 2 diphosphate</text>
        <dbReference type="Rhea" id="RHEA:35655"/>
        <dbReference type="ChEBI" id="CHEBI:30616"/>
        <dbReference type="ChEBI" id="CHEBI:33019"/>
        <dbReference type="ChEBI" id="CHEBI:71500"/>
        <dbReference type="EC" id="2.7.7.85"/>
    </reaction>
</comment>
<dbReference type="GO" id="GO:0004016">
    <property type="term" value="F:adenylate cyclase activity"/>
    <property type="evidence" value="ECO:0007669"/>
    <property type="project" value="TreeGrafter"/>
</dbReference>
<keyword evidence="2" id="KW-0808">Transferase</keyword>
<dbReference type="InterPro" id="IPR003390">
    <property type="entry name" value="DNA_integrity_scan_DisA_N"/>
</dbReference>
<protein>
    <submittedName>
        <fullName evidence="7">Diadenylate cyclase</fullName>
    </submittedName>
</protein>
<dbReference type="GO" id="GO:0106408">
    <property type="term" value="F:diadenylate cyclase activity"/>
    <property type="evidence" value="ECO:0007669"/>
    <property type="project" value="UniProtKB-EC"/>
</dbReference>
<reference evidence="7" key="1">
    <citation type="submission" date="2016-11" db="EMBL/GenBank/DDBJ databases">
        <authorList>
            <person name="Varghese N."/>
            <person name="Submissions S."/>
        </authorList>
    </citation>
    <scope>NUCLEOTIDE SEQUENCE [LARGE SCALE GENOMIC DNA]</scope>
    <source>
        <strain evidence="7">DSM 16785</strain>
    </source>
</reference>
<gene>
    <name evidence="7" type="ORF">SAMN02745164_00064</name>
</gene>
<dbReference type="Pfam" id="PF02457">
    <property type="entry name" value="DAC"/>
    <property type="match status" value="1"/>
</dbReference>
<dbReference type="Gene3D" id="1.10.150.20">
    <property type="entry name" value="5' to 3' exonuclease, C-terminal subdomain"/>
    <property type="match status" value="1"/>
</dbReference>
<dbReference type="OrthoDB" id="41841at2"/>
<comment type="caution">
    <text evidence="7">The sequence shown here is derived from an EMBL/GenBank/DDBJ whole genome shotgun (WGS) entry which is preliminary data.</text>
</comment>
<evidence type="ECO:0000313" key="7">
    <source>
        <dbReference type="EMBL" id="SHE27589.1"/>
    </source>
</evidence>
<dbReference type="SUPFAM" id="SSF47781">
    <property type="entry name" value="RuvA domain 2-like"/>
    <property type="match status" value="1"/>
</dbReference>
<dbReference type="NCBIfam" id="NF010009">
    <property type="entry name" value="PRK13482.1"/>
    <property type="match status" value="1"/>
</dbReference>
<dbReference type="Pfam" id="PF14520">
    <property type="entry name" value="HHH_5"/>
    <property type="match status" value="1"/>
</dbReference>